<dbReference type="InterPro" id="IPR036397">
    <property type="entry name" value="RNaseH_sf"/>
</dbReference>
<evidence type="ECO:0000313" key="3">
    <source>
        <dbReference type="Proteomes" id="UP000765509"/>
    </source>
</evidence>
<comment type="caution">
    <text evidence="2">The sequence shown here is derived from an EMBL/GenBank/DDBJ whole genome shotgun (WGS) entry which is preliminary data.</text>
</comment>
<reference evidence="2" key="1">
    <citation type="submission" date="2021-03" db="EMBL/GenBank/DDBJ databases">
        <title>Draft genome sequence of rust myrtle Austropuccinia psidii MF-1, a brazilian biotype.</title>
        <authorList>
            <person name="Quecine M.C."/>
            <person name="Pachon D.M.R."/>
            <person name="Bonatelli M.L."/>
            <person name="Correr F.H."/>
            <person name="Franceschini L.M."/>
            <person name="Leite T.F."/>
            <person name="Margarido G.R.A."/>
            <person name="Almeida C.A."/>
            <person name="Ferrarezi J.A."/>
            <person name="Labate C.A."/>
        </authorList>
    </citation>
    <scope>NUCLEOTIDE SEQUENCE</scope>
    <source>
        <strain evidence="2">MF-1</strain>
    </source>
</reference>
<evidence type="ECO:0008006" key="4">
    <source>
        <dbReference type="Google" id="ProtNLM"/>
    </source>
</evidence>
<dbReference type="InterPro" id="IPR012337">
    <property type="entry name" value="RNaseH-like_sf"/>
</dbReference>
<feature type="region of interest" description="Disordered" evidence="1">
    <location>
        <begin position="115"/>
        <end position="137"/>
    </location>
</feature>
<dbReference type="AlphaFoldDB" id="A0A9Q3GXX5"/>
<gene>
    <name evidence="2" type="ORF">O181_023716</name>
</gene>
<dbReference type="EMBL" id="AVOT02007480">
    <property type="protein sequence ID" value="MBW0484001.1"/>
    <property type="molecule type" value="Genomic_DNA"/>
</dbReference>
<organism evidence="2 3">
    <name type="scientific">Austropuccinia psidii MF-1</name>
    <dbReference type="NCBI Taxonomy" id="1389203"/>
    <lineage>
        <taxon>Eukaryota</taxon>
        <taxon>Fungi</taxon>
        <taxon>Dikarya</taxon>
        <taxon>Basidiomycota</taxon>
        <taxon>Pucciniomycotina</taxon>
        <taxon>Pucciniomycetes</taxon>
        <taxon>Pucciniales</taxon>
        <taxon>Sphaerophragmiaceae</taxon>
        <taxon>Austropuccinia</taxon>
    </lineage>
</organism>
<evidence type="ECO:0000313" key="2">
    <source>
        <dbReference type="EMBL" id="MBW0484001.1"/>
    </source>
</evidence>
<evidence type="ECO:0000256" key="1">
    <source>
        <dbReference type="SAM" id="MobiDB-lite"/>
    </source>
</evidence>
<proteinExistence type="predicted"/>
<dbReference type="SUPFAM" id="SSF53098">
    <property type="entry name" value="Ribonuclease H-like"/>
    <property type="match status" value="1"/>
</dbReference>
<dbReference type="Gene3D" id="3.30.420.10">
    <property type="entry name" value="Ribonuclease H-like superfamily/Ribonuclease H"/>
    <property type="match status" value="1"/>
</dbReference>
<name>A0A9Q3GXX5_9BASI</name>
<dbReference type="Proteomes" id="UP000765509">
    <property type="component" value="Unassembled WGS sequence"/>
</dbReference>
<protein>
    <recommendedName>
        <fullName evidence="4">RNase H type-1 domain-containing protein</fullName>
    </recommendedName>
</protein>
<accession>A0A9Q3GXX5</accession>
<dbReference type="OrthoDB" id="2507389at2759"/>
<keyword evidence="3" id="KW-1185">Reference proteome</keyword>
<sequence>MVSGCHACALGLSHRLTGIPLAVAIFSDSQEALKCITLPKKSTPGQQLTTRIYNKFQFWLPDFLIKLYWCPGHLAIQQNKEVDKLVKEAVNSKITSPHTLHHISLSILRQATNKQVRTPPHLQPQNSPELHSRPHQP</sequence>
<dbReference type="GO" id="GO:0003676">
    <property type="term" value="F:nucleic acid binding"/>
    <property type="evidence" value="ECO:0007669"/>
    <property type="project" value="InterPro"/>
</dbReference>